<evidence type="ECO:0000313" key="3">
    <source>
        <dbReference type="EMBL" id="CAD2191940.1"/>
    </source>
</evidence>
<feature type="compositionally biased region" description="Polar residues" evidence="1">
    <location>
        <begin position="39"/>
        <end position="62"/>
    </location>
</feature>
<gene>
    <name evidence="3" type="ORF">MENT_LOCUS44800</name>
</gene>
<name>A0A6V7WY42_MELEN</name>
<organism evidence="3 4">
    <name type="scientific">Meloidogyne enterolobii</name>
    <name type="common">Root-knot nematode worm</name>
    <name type="synonym">Meloidogyne mayaguensis</name>
    <dbReference type="NCBI Taxonomy" id="390850"/>
    <lineage>
        <taxon>Eukaryota</taxon>
        <taxon>Metazoa</taxon>
        <taxon>Ecdysozoa</taxon>
        <taxon>Nematoda</taxon>
        <taxon>Chromadorea</taxon>
        <taxon>Rhabditida</taxon>
        <taxon>Tylenchina</taxon>
        <taxon>Tylenchomorpha</taxon>
        <taxon>Tylenchoidea</taxon>
        <taxon>Meloidogynidae</taxon>
        <taxon>Meloidogyninae</taxon>
        <taxon>Meloidogyne</taxon>
    </lineage>
</organism>
<dbReference type="EMBL" id="CAJEWN010000910">
    <property type="protein sequence ID" value="CAD2191940.1"/>
    <property type="molecule type" value="Genomic_DNA"/>
</dbReference>
<dbReference type="AlphaFoldDB" id="A0A6V7WY42"/>
<feature type="signal peptide" evidence="2">
    <location>
        <begin position="1"/>
        <end position="23"/>
    </location>
</feature>
<comment type="caution">
    <text evidence="3">The sequence shown here is derived from an EMBL/GenBank/DDBJ whole genome shotgun (WGS) entry which is preliminary data.</text>
</comment>
<reference evidence="3 4" key="1">
    <citation type="submission" date="2020-08" db="EMBL/GenBank/DDBJ databases">
        <authorList>
            <person name="Koutsovoulos G."/>
            <person name="Danchin GJ E."/>
        </authorList>
    </citation>
    <scope>NUCLEOTIDE SEQUENCE [LARGE SCALE GENOMIC DNA]</scope>
</reference>
<keyword evidence="2" id="KW-0732">Signal</keyword>
<sequence>MKLSSFLFLYLLLVLLLFDTTESSSNQPSYRFQPRDVETSGTGTSENEVTGSIPTTSVGHNQEVNPGQDIAENLSHFGQIFWLSSVCSKFSSSTESRICIKTNKNKE</sequence>
<evidence type="ECO:0000256" key="2">
    <source>
        <dbReference type="SAM" id="SignalP"/>
    </source>
</evidence>
<feature type="chain" id="PRO_5027930632" evidence="2">
    <location>
        <begin position="24"/>
        <end position="107"/>
    </location>
</feature>
<feature type="region of interest" description="Disordered" evidence="1">
    <location>
        <begin position="22"/>
        <end position="62"/>
    </location>
</feature>
<accession>A0A6V7WY42</accession>
<evidence type="ECO:0000313" key="4">
    <source>
        <dbReference type="Proteomes" id="UP000580250"/>
    </source>
</evidence>
<protein>
    <submittedName>
        <fullName evidence="3">Uncharacterized protein</fullName>
    </submittedName>
</protein>
<proteinExistence type="predicted"/>
<dbReference type="Proteomes" id="UP000580250">
    <property type="component" value="Unassembled WGS sequence"/>
</dbReference>
<evidence type="ECO:0000256" key="1">
    <source>
        <dbReference type="SAM" id="MobiDB-lite"/>
    </source>
</evidence>